<dbReference type="Proteomes" id="UP000324222">
    <property type="component" value="Unassembled WGS sequence"/>
</dbReference>
<proteinExistence type="predicted"/>
<keyword evidence="3" id="KW-1185">Reference proteome</keyword>
<evidence type="ECO:0000313" key="3">
    <source>
        <dbReference type="Proteomes" id="UP000324222"/>
    </source>
</evidence>
<dbReference type="EMBL" id="VSRR010051212">
    <property type="protein sequence ID" value="MPC79459.1"/>
    <property type="molecule type" value="Genomic_DNA"/>
</dbReference>
<keyword evidence="1" id="KW-0732">Signal</keyword>
<dbReference type="SUPFAM" id="SSF57501">
    <property type="entry name" value="Cystine-knot cytokines"/>
    <property type="match status" value="1"/>
</dbReference>
<evidence type="ECO:0000313" key="2">
    <source>
        <dbReference type="EMBL" id="MPC79459.1"/>
    </source>
</evidence>
<gene>
    <name evidence="2" type="ORF">E2C01_073987</name>
</gene>
<organism evidence="2 3">
    <name type="scientific">Portunus trituberculatus</name>
    <name type="common">Swimming crab</name>
    <name type="synonym">Neptunus trituberculatus</name>
    <dbReference type="NCBI Taxonomy" id="210409"/>
    <lineage>
        <taxon>Eukaryota</taxon>
        <taxon>Metazoa</taxon>
        <taxon>Ecdysozoa</taxon>
        <taxon>Arthropoda</taxon>
        <taxon>Crustacea</taxon>
        <taxon>Multicrustacea</taxon>
        <taxon>Malacostraca</taxon>
        <taxon>Eumalacostraca</taxon>
        <taxon>Eucarida</taxon>
        <taxon>Decapoda</taxon>
        <taxon>Pleocyemata</taxon>
        <taxon>Brachyura</taxon>
        <taxon>Eubrachyura</taxon>
        <taxon>Portunoidea</taxon>
        <taxon>Portunidae</taxon>
        <taxon>Portuninae</taxon>
        <taxon>Portunus</taxon>
    </lineage>
</organism>
<comment type="caution">
    <text evidence="2">The sequence shown here is derived from an EMBL/GenBank/DDBJ whole genome shotgun (WGS) entry which is preliminary data.</text>
</comment>
<name>A0A5B7IC53_PORTR</name>
<dbReference type="InterPro" id="IPR029034">
    <property type="entry name" value="Cystine-knot_cytokine"/>
</dbReference>
<sequence length="165" mass="18683">MNPFIVLPLATCLVVLVVTGTTAVATHRHSLGIYTVTPTSLLPNLPRFPRQTVKESGIGKARKKMKKQLKRLKGLGCKPKWTKVSVKEYIGKDDALLDKNRLLPEVVVVKRCIKSCSYCGNSLGSEHQECYPENKRNKTVIITYTDDVHNYYKIRIPEHKSCRCK</sequence>
<dbReference type="AlphaFoldDB" id="A0A5B7IC53"/>
<evidence type="ECO:0000256" key="1">
    <source>
        <dbReference type="SAM" id="SignalP"/>
    </source>
</evidence>
<accession>A0A5B7IC53</accession>
<protein>
    <submittedName>
        <fullName evidence="2">Uncharacterized protein</fullName>
    </submittedName>
</protein>
<feature type="signal peptide" evidence="1">
    <location>
        <begin position="1"/>
        <end position="23"/>
    </location>
</feature>
<feature type="chain" id="PRO_5023097403" evidence="1">
    <location>
        <begin position="24"/>
        <end position="165"/>
    </location>
</feature>
<dbReference type="Gene3D" id="2.10.90.10">
    <property type="entry name" value="Cystine-knot cytokines"/>
    <property type="match status" value="1"/>
</dbReference>
<reference evidence="2 3" key="1">
    <citation type="submission" date="2019-05" db="EMBL/GenBank/DDBJ databases">
        <title>Another draft genome of Portunus trituberculatus and its Hox gene families provides insights of decapod evolution.</title>
        <authorList>
            <person name="Jeong J.-H."/>
            <person name="Song I."/>
            <person name="Kim S."/>
            <person name="Choi T."/>
            <person name="Kim D."/>
            <person name="Ryu S."/>
            <person name="Kim W."/>
        </authorList>
    </citation>
    <scope>NUCLEOTIDE SEQUENCE [LARGE SCALE GENOMIC DNA]</scope>
    <source>
        <tissue evidence="2">Muscle</tissue>
    </source>
</reference>